<dbReference type="EMBL" id="CP054020">
    <property type="protein sequence ID" value="QKI88158.1"/>
    <property type="molecule type" value="Genomic_DNA"/>
</dbReference>
<dbReference type="Gene3D" id="1.10.3210.10">
    <property type="entry name" value="Hypothetical protein af1432"/>
    <property type="match status" value="1"/>
</dbReference>
<dbReference type="KEGG" id="txa:HQN79_00515"/>
<gene>
    <name evidence="2" type="ORF">HQN79_00515</name>
</gene>
<dbReference type="PROSITE" id="PS51832">
    <property type="entry name" value="HD_GYP"/>
    <property type="match status" value="1"/>
</dbReference>
<dbReference type="InterPro" id="IPR052020">
    <property type="entry name" value="Cyclic_di-GMP/3'3'-cGAMP_PDE"/>
</dbReference>
<sequence>MPVDHPAIEKRERIKGSLSYSAKNSSFTDELQRLHQFLLEDHPFIERIGIIDYDADTDELITFFDSNTRERPINHYRFKLSESESLKEIAEQNCGRLIQDLDELAMIQRTHTQKIREAGFRSSYTLPMKYQETLYGFIFFNSYSKNVFSERVTYRLEFLADMITLMVANDRNMHQLLLATLKSTLAFSGCHDSETRAHQDRVAHYSRLIGMQIADRYQLDDEFIEQLFLFAPLHDVGKISIPDGILMKPGRLTDEEFEIMKTHADKGADLIREMMSYFDMHELRQVKMLENIVRFHHESFDGNGYPVGLAGQDIPIEARIVAVADVFDALTSQRRYKEAWDNETAFAELNKLAGCHLDPDCVVALHACKREVQELQQIFK</sequence>
<dbReference type="Pfam" id="PF13487">
    <property type="entry name" value="HD_5"/>
    <property type="match status" value="1"/>
</dbReference>
<dbReference type="Gene3D" id="3.30.450.40">
    <property type="match status" value="1"/>
</dbReference>
<feature type="domain" description="HD-GYP" evidence="1">
    <location>
        <begin position="173"/>
        <end position="380"/>
    </location>
</feature>
<dbReference type="CDD" id="cd00077">
    <property type="entry name" value="HDc"/>
    <property type="match status" value="1"/>
</dbReference>
<dbReference type="Proteomes" id="UP000504724">
    <property type="component" value="Chromosome"/>
</dbReference>
<keyword evidence="3" id="KW-1185">Reference proteome</keyword>
<dbReference type="PANTHER" id="PTHR45228:SF1">
    <property type="entry name" value="CYCLIC DI-GMP PHOSPHODIESTERASE TM_0186"/>
    <property type="match status" value="1"/>
</dbReference>
<organism evidence="2 3">
    <name type="scientific">Thiomicrorhabdus xiamenensis</name>
    <dbReference type="NCBI Taxonomy" id="2739063"/>
    <lineage>
        <taxon>Bacteria</taxon>
        <taxon>Pseudomonadati</taxon>
        <taxon>Pseudomonadota</taxon>
        <taxon>Gammaproteobacteria</taxon>
        <taxon>Thiotrichales</taxon>
        <taxon>Piscirickettsiaceae</taxon>
        <taxon>Thiomicrorhabdus</taxon>
    </lineage>
</organism>
<evidence type="ECO:0000259" key="1">
    <source>
        <dbReference type="PROSITE" id="PS51832"/>
    </source>
</evidence>
<accession>A0A7D4NWV4</accession>
<reference evidence="2 3" key="1">
    <citation type="submission" date="2020-05" db="EMBL/GenBank/DDBJ databases">
        <title>Thiomicrorhabdus sediminis sp.nov. and Thiomicrorhabdus xiamenensis sp.nov., novel sulfur-oxidizing bacteria isolated from coastal sediment.</title>
        <authorList>
            <person name="Liu X."/>
        </authorList>
    </citation>
    <scope>NUCLEOTIDE SEQUENCE [LARGE SCALE GENOMIC DNA]</scope>
    <source>
        <strain evidence="2 3">G2</strain>
    </source>
</reference>
<evidence type="ECO:0000313" key="2">
    <source>
        <dbReference type="EMBL" id="QKI88158.1"/>
    </source>
</evidence>
<protein>
    <submittedName>
        <fullName evidence="2">HD-GYP domain-containing protein</fullName>
    </submittedName>
</protein>
<proteinExistence type="predicted"/>
<dbReference type="RefSeq" id="WP_173283749.1">
    <property type="nucleotide sequence ID" value="NZ_CP054020.1"/>
</dbReference>
<dbReference type="SUPFAM" id="SSF109604">
    <property type="entry name" value="HD-domain/PDEase-like"/>
    <property type="match status" value="1"/>
</dbReference>
<dbReference type="InterPro" id="IPR037522">
    <property type="entry name" value="HD_GYP_dom"/>
</dbReference>
<dbReference type="AlphaFoldDB" id="A0A7D4NWV4"/>
<dbReference type="PANTHER" id="PTHR45228">
    <property type="entry name" value="CYCLIC DI-GMP PHOSPHODIESTERASE TM_0186-RELATED"/>
    <property type="match status" value="1"/>
</dbReference>
<dbReference type="InterPro" id="IPR003607">
    <property type="entry name" value="HD/PDEase_dom"/>
</dbReference>
<dbReference type="InterPro" id="IPR029016">
    <property type="entry name" value="GAF-like_dom_sf"/>
</dbReference>
<evidence type="ECO:0000313" key="3">
    <source>
        <dbReference type="Proteomes" id="UP000504724"/>
    </source>
</evidence>
<name>A0A7D4NWV4_9GAMM</name>
<dbReference type="SMART" id="SM00471">
    <property type="entry name" value="HDc"/>
    <property type="match status" value="1"/>
</dbReference>
<dbReference type="GO" id="GO:0008081">
    <property type="term" value="F:phosphoric diester hydrolase activity"/>
    <property type="evidence" value="ECO:0007669"/>
    <property type="project" value="UniProtKB-ARBA"/>
</dbReference>
<dbReference type="SUPFAM" id="SSF55781">
    <property type="entry name" value="GAF domain-like"/>
    <property type="match status" value="1"/>
</dbReference>